<keyword evidence="4" id="KW-0408">Iron</keyword>
<protein>
    <submittedName>
        <fullName evidence="7">Aromatic ring-hydroxylating dioxygenase subunit alpha</fullName>
    </submittedName>
</protein>
<keyword evidence="1" id="KW-0001">2Fe-2S</keyword>
<accession>A0A7V4NEK2</accession>
<dbReference type="Pfam" id="PF19112">
    <property type="entry name" value="VanA_C"/>
    <property type="match status" value="1"/>
</dbReference>
<dbReference type="GO" id="GO:0051537">
    <property type="term" value="F:2 iron, 2 sulfur cluster binding"/>
    <property type="evidence" value="ECO:0007669"/>
    <property type="project" value="UniProtKB-KW"/>
</dbReference>
<dbReference type="Gene3D" id="3.90.380.10">
    <property type="entry name" value="Naphthalene 1,2-dioxygenase Alpha Subunit, Chain A, domain 1"/>
    <property type="match status" value="1"/>
</dbReference>
<dbReference type="Gene3D" id="2.102.10.10">
    <property type="entry name" value="Rieske [2Fe-2S] iron-sulphur domain"/>
    <property type="match status" value="1"/>
</dbReference>
<dbReference type="CDD" id="cd03469">
    <property type="entry name" value="Rieske_RO_Alpha_N"/>
    <property type="match status" value="1"/>
</dbReference>
<evidence type="ECO:0000256" key="5">
    <source>
        <dbReference type="ARBA" id="ARBA00023014"/>
    </source>
</evidence>
<feature type="domain" description="Rieske" evidence="6">
    <location>
        <begin position="6"/>
        <end position="113"/>
    </location>
</feature>
<dbReference type="AlphaFoldDB" id="A0A7V4NEK2"/>
<evidence type="ECO:0000256" key="4">
    <source>
        <dbReference type="ARBA" id="ARBA00023004"/>
    </source>
</evidence>
<dbReference type="EMBL" id="DRUO01000014">
    <property type="protein sequence ID" value="HHD39904.1"/>
    <property type="molecule type" value="Genomic_DNA"/>
</dbReference>
<evidence type="ECO:0000259" key="6">
    <source>
        <dbReference type="PROSITE" id="PS51296"/>
    </source>
</evidence>
<evidence type="ECO:0000313" key="8">
    <source>
        <dbReference type="EMBL" id="HHD39904.1"/>
    </source>
</evidence>
<dbReference type="GO" id="GO:0051213">
    <property type="term" value="F:dioxygenase activity"/>
    <property type="evidence" value="ECO:0007669"/>
    <property type="project" value="UniProtKB-KW"/>
</dbReference>
<dbReference type="InterPro" id="IPR050584">
    <property type="entry name" value="Cholesterol_7-desaturase"/>
</dbReference>
<keyword evidence="5" id="KW-0411">Iron-sulfur</keyword>
<dbReference type="InterPro" id="IPR036922">
    <property type="entry name" value="Rieske_2Fe-2S_sf"/>
</dbReference>
<dbReference type="SUPFAM" id="SSF55961">
    <property type="entry name" value="Bet v1-like"/>
    <property type="match status" value="1"/>
</dbReference>
<dbReference type="Pfam" id="PF00355">
    <property type="entry name" value="Rieske"/>
    <property type="match status" value="1"/>
</dbReference>
<gene>
    <name evidence="8" type="ORF">ENL60_00200</name>
    <name evidence="7" type="ORF">ENT78_03500</name>
</gene>
<dbReference type="InterPro" id="IPR017941">
    <property type="entry name" value="Rieske_2Fe-2S"/>
</dbReference>
<proteinExistence type="predicted"/>
<dbReference type="PANTHER" id="PTHR21266">
    <property type="entry name" value="IRON-SULFUR DOMAIN CONTAINING PROTEIN"/>
    <property type="match status" value="1"/>
</dbReference>
<keyword evidence="3" id="KW-0560">Oxidoreductase</keyword>
<reference evidence="7" key="1">
    <citation type="journal article" date="2020" name="mSystems">
        <title>Genome- and Community-Level Interaction Insights into Carbon Utilization and Element Cycling Functions of Hydrothermarchaeota in Hydrothermal Sediment.</title>
        <authorList>
            <person name="Zhou Z."/>
            <person name="Liu Y."/>
            <person name="Xu W."/>
            <person name="Pan J."/>
            <person name="Luo Z.H."/>
            <person name="Li M."/>
        </authorList>
    </citation>
    <scope>NUCLEOTIDE SEQUENCE [LARGE SCALE GENOMIC DNA]</scope>
    <source>
        <strain evidence="8">SpSt-101</strain>
        <strain evidence="7">SpSt-61</strain>
    </source>
</reference>
<evidence type="ECO:0000256" key="2">
    <source>
        <dbReference type="ARBA" id="ARBA00022723"/>
    </source>
</evidence>
<dbReference type="PANTHER" id="PTHR21266:SF59">
    <property type="entry name" value="BLR4922 PROTEIN"/>
    <property type="match status" value="1"/>
</dbReference>
<organism evidence="7">
    <name type="scientific">Fervidobacterium pennivorans</name>
    <dbReference type="NCBI Taxonomy" id="93466"/>
    <lineage>
        <taxon>Bacteria</taxon>
        <taxon>Thermotogati</taxon>
        <taxon>Thermotogota</taxon>
        <taxon>Thermotogae</taxon>
        <taxon>Thermotogales</taxon>
        <taxon>Fervidobacteriaceae</taxon>
        <taxon>Fervidobacterium</taxon>
    </lineage>
</organism>
<dbReference type="PROSITE" id="PS51296">
    <property type="entry name" value="RIESKE"/>
    <property type="match status" value="1"/>
</dbReference>
<evidence type="ECO:0000256" key="1">
    <source>
        <dbReference type="ARBA" id="ARBA00022714"/>
    </source>
</evidence>
<dbReference type="InterPro" id="IPR044043">
    <property type="entry name" value="VanA_C_cat"/>
</dbReference>
<comment type="caution">
    <text evidence="7">The sequence shown here is derived from an EMBL/GenBank/DDBJ whole genome shotgun (WGS) entry which is preliminary data.</text>
</comment>
<sequence length="327" mass="38073">MIKNQWYVVMSSKEVKEGKLIGVTRFGEKLAIWRDAEGKVHCISDICCHRGASISHGKLLENGKRVMCPFHGFEYDPTGKVRVIPANGRSTPVPKNFRVKAYETYETANFIWIWYGDSKPSYTPSYFEDIDDSLTYAEFSEVWNVHYSRAIENQLDPIHVPFVHYNTIGRGNRTVADGPIVRWINDTMFYFYVFNRVDDGTPARKPEEMQISEMSKVYLEFKFPNIWQNHIDEKLRVTAAFVPIDEEHTKIYIRFYVGFTKIKALNKLIATLGMPFNKKVLHQDKAVVETQIPKKTELRMSENLINGDLPILEYRKKREQLKSANNK</sequence>
<evidence type="ECO:0000256" key="3">
    <source>
        <dbReference type="ARBA" id="ARBA00023002"/>
    </source>
</evidence>
<dbReference type="EMBL" id="DSZZ01000164">
    <property type="protein sequence ID" value="HGU52578.1"/>
    <property type="molecule type" value="Genomic_DNA"/>
</dbReference>
<keyword evidence="2" id="KW-0479">Metal-binding</keyword>
<dbReference type="SUPFAM" id="SSF50022">
    <property type="entry name" value="ISP domain"/>
    <property type="match status" value="1"/>
</dbReference>
<name>A0A7V4NEK2_FERPE</name>
<keyword evidence="7" id="KW-0223">Dioxygenase</keyword>
<dbReference type="GO" id="GO:0046872">
    <property type="term" value="F:metal ion binding"/>
    <property type="evidence" value="ECO:0007669"/>
    <property type="project" value="UniProtKB-KW"/>
</dbReference>
<evidence type="ECO:0000313" key="7">
    <source>
        <dbReference type="EMBL" id="HGU52578.1"/>
    </source>
</evidence>